<proteinExistence type="predicted"/>
<organism evidence="2 3">
    <name type="scientific">Alkalicoccobacillus murimartini</name>
    <dbReference type="NCBI Taxonomy" id="171685"/>
    <lineage>
        <taxon>Bacteria</taxon>
        <taxon>Bacillati</taxon>
        <taxon>Bacillota</taxon>
        <taxon>Bacilli</taxon>
        <taxon>Bacillales</taxon>
        <taxon>Bacillaceae</taxon>
        <taxon>Alkalicoccobacillus</taxon>
    </lineage>
</organism>
<comment type="caution">
    <text evidence="2">The sequence shown here is derived from an EMBL/GenBank/DDBJ whole genome shotgun (WGS) entry which is preliminary data.</text>
</comment>
<keyword evidence="3" id="KW-1185">Reference proteome</keyword>
<gene>
    <name evidence="2" type="ORF">J2S05_000152</name>
</gene>
<name>A0ABT9YCM4_9BACI</name>
<keyword evidence="1" id="KW-1133">Transmembrane helix</keyword>
<dbReference type="RefSeq" id="WP_306979017.1">
    <property type="nucleotide sequence ID" value="NZ_JAUSUA010000001.1"/>
</dbReference>
<accession>A0ABT9YCM4</accession>
<evidence type="ECO:0000313" key="3">
    <source>
        <dbReference type="Proteomes" id="UP001225034"/>
    </source>
</evidence>
<dbReference type="EMBL" id="JAUSUA010000001">
    <property type="protein sequence ID" value="MDQ0205378.1"/>
    <property type="molecule type" value="Genomic_DNA"/>
</dbReference>
<feature type="transmembrane region" description="Helical" evidence="1">
    <location>
        <begin position="125"/>
        <end position="148"/>
    </location>
</feature>
<feature type="transmembrane region" description="Helical" evidence="1">
    <location>
        <begin position="94"/>
        <end position="119"/>
    </location>
</feature>
<protein>
    <recommendedName>
        <fullName evidence="4">DNA-binding protein</fullName>
    </recommendedName>
</protein>
<evidence type="ECO:0000313" key="2">
    <source>
        <dbReference type="EMBL" id="MDQ0205378.1"/>
    </source>
</evidence>
<evidence type="ECO:0000256" key="1">
    <source>
        <dbReference type="SAM" id="Phobius"/>
    </source>
</evidence>
<reference evidence="2 3" key="1">
    <citation type="submission" date="2023-07" db="EMBL/GenBank/DDBJ databases">
        <title>Genomic Encyclopedia of Type Strains, Phase IV (KMG-IV): sequencing the most valuable type-strain genomes for metagenomic binning, comparative biology and taxonomic classification.</title>
        <authorList>
            <person name="Goeker M."/>
        </authorList>
    </citation>
    <scope>NUCLEOTIDE SEQUENCE [LARGE SCALE GENOMIC DNA]</scope>
    <source>
        <strain evidence="2 3">DSM 19154</strain>
    </source>
</reference>
<dbReference type="Proteomes" id="UP001225034">
    <property type="component" value="Unassembled WGS sequence"/>
</dbReference>
<sequence>MEIIQYFTLFILSSIPFIEIFLTIPLGIFLFSLSPSVVAFICFAGNAVGIIGFLFIYSYFEKHVSYHTIRPQAPVKKQGAKKKHALIEKVFKKFGVFGAAILIPMILSSHLGILFYRTIGVSKLYLLHWVIAGLAFWTITLTIASVYFPTMIK</sequence>
<feature type="transmembrane region" description="Helical" evidence="1">
    <location>
        <begin position="37"/>
        <end position="60"/>
    </location>
</feature>
<evidence type="ECO:0008006" key="4">
    <source>
        <dbReference type="Google" id="ProtNLM"/>
    </source>
</evidence>
<feature type="transmembrane region" description="Helical" evidence="1">
    <location>
        <begin position="7"/>
        <end position="31"/>
    </location>
</feature>
<keyword evidence="1" id="KW-0812">Transmembrane</keyword>
<keyword evidence="1" id="KW-0472">Membrane</keyword>